<dbReference type="GO" id="GO:0005576">
    <property type="term" value="C:extracellular region"/>
    <property type="evidence" value="ECO:0007669"/>
    <property type="project" value="TreeGrafter"/>
</dbReference>
<gene>
    <name evidence="9" type="ORF">RJ639_015375</name>
</gene>
<keyword evidence="4" id="KW-0378">Hydrolase</keyword>
<name>A0AA89AMM6_9ASTE</name>
<dbReference type="PANTHER" id="PTHR47967">
    <property type="entry name" value="OS07G0603500 PROTEIN-RELATED"/>
    <property type="match status" value="1"/>
</dbReference>
<dbReference type="InterPro" id="IPR051708">
    <property type="entry name" value="Plant_Aspart_Prot_A1"/>
</dbReference>
<evidence type="ECO:0000313" key="10">
    <source>
        <dbReference type="Proteomes" id="UP001188597"/>
    </source>
</evidence>
<proteinExistence type="inferred from homology"/>
<evidence type="ECO:0000256" key="7">
    <source>
        <dbReference type="SAM" id="Phobius"/>
    </source>
</evidence>
<feature type="domain" description="Peptidase A1" evidence="8">
    <location>
        <begin position="138"/>
        <end position="485"/>
    </location>
</feature>
<dbReference type="InterPro" id="IPR032861">
    <property type="entry name" value="TAXi_N"/>
</dbReference>
<dbReference type="PROSITE" id="PS51767">
    <property type="entry name" value="PEPTIDASE_A1"/>
    <property type="match status" value="1"/>
</dbReference>
<feature type="transmembrane region" description="Helical" evidence="7">
    <location>
        <begin position="20"/>
        <end position="41"/>
    </location>
</feature>
<dbReference type="InterPro" id="IPR033121">
    <property type="entry name" value="PEPTIDASE_A1"/>
</dbReference>
<feature type="region of interest" description="Disordered" evidence="6">
    <location>
        <begin position="909"/>
        <end position="932"/>
    </location>
</feature>
<dbReference type="InterPro" id="IPR021109">
    <property type="entry name" value="Peptidase_aspartic_dom_sf"/>
</dbReference>
<feature type="transmembrane region" description="Helical" evidence="7">
    <location>
        <begin position="48"/>
        <end position="68"/>
    </location>
</feature>
<dbReference type="PANTHER" id="PTHR47967:SF14">
    <property type="entry name" value="EUKARYOTIC ASPARTYL PROTEASE FAMILY PROTEIN"/>
    <property type="match status" value="1"/>
</dbReference>
<organism evidence="9 10">
    <name type="scientific">Escallonia herrerae</name>
    <dbReference type="NCBI Taxonomy" id="1293975"/>
    <lineage>
        <taxon>Eukaryota</taxon>
        <taxon>Viridiplantae</taxon>
        <taxon>Streptophyta</taxon>
        <taxon>Embryophyta</taxon>
        <taxon>Tracheophyta</taxon>
        <taxon>Spermatophyta</taxon>
        <taxon>Magnoliopsida</taxon>
        <taxon>eudicotyledons</taxon>
        <taxon>Gunneridae</taxon>
        <taxon>Pentapetalae</taxon>
        <taxon>asterids</taxon>
        <taxon>campanulids</taxon>
        <taxon>Escalloniales</taxon>
        <taxon>Escalloniaceae</taxon>
        <taxon>Escallonia</taxon>
    </lineage>
</organism>
<dbReference type="EMBL" id="JAVXUP010001778">
    <property type="protein sequence ID" value="KAK3008205.1"/>
    <property type="molecule type" value="Genomic_DNA"/>
</dbReference>
<keyword evidence="7" id="KW-1133">Transmembrane helix</keyword>
<accession>A0AA89AMM6</accession>
<evidence type="ECO:0000256" key="2">
    <source>
        <dbReference type="ARBA" id="ARBA00022670"/>
    </source>
</evidence>
<feature type="region of interest" description="Disordered" evidence="6">
    <location>
        <begin position="478"/>
        <end position="498"/>
    </location>
</feature>
<keyword evidence="7" id="KW-0812">Transmembrane</keyword>
<keyword evidence="2" id="KW-0645">Protease</keyword>
<dbReference type="GO" id="GO:0004190">
    <property type="term" value="F:aspartic-type endopeptidase activity"/>
    <property type="evidence" value="ECO:0007669"/>
    <property type="project" value="UniProtKB-KW"/>
</dbReference>
<dbReference type="InterPro" id="IPR032799">
    <property type="entry name" value="TAXi_C"/>
</dbReference>
<evidence type="ECO:0000256" key="6">
    <source>
        <dbReference type="SAM" id="MobiDB-lite"/>
    </source>
</evidence>
<keyword evidence="7" id="KW-0472">Membrane</keyword>
<dbReference type="SUPFAM" id="SSF50630">
    <property type="entry name" value="Acid proteases"/>
    <property type="match status" value="1"/>
</dbReference>
<evidence type="ECO:0000256" key="1">
    <source>
        <dbReference type="ARBA" id="ARBA00007447"/>
    </source>
</evidence>
<keyword evidence="5" id="KW-0325">Glycoprotein</keyword>
<dbReference type="Pfam" id="PF14541">
    <property type="entry name" value="TAXi_C"/>
    <property type="match status" value="1"/>
</dbReference>
<dbReference type="Pfam" id="PF14543">
    <property type="entry name" value="TAXi_N"/>
    <property type="match status" value="1"/>
</dbReference>
<dbReference type="InterPro" id="IPR034161">
    <property type="entry name" value="Pepsin-like_plant"/>
</dbReference>
<comment type="caution">
    <text evidence="9">The sequence shown here is derived from an EMBL/GenBank/DDBJ whole genome shotgun (WGS) entry which is preliminary data.</text>
</comment>
<dbReference type="Gene3D" id="2.40.70.10">
    <property type="entry name" value="Acid Proteases"/>
    <property type="match status" value="2"/>
</dbReference>
<keyword evidence="10" id="KW-1185">Reference proteome</keyword>
<dbReference type="Proteomes" id="UP001188597">
    <property type="component" value="Unassembled WGS sequence"/>
</dbReference>
<evidence type="ECO:0000256" key="4">
    <source>
        <dbReference type="ARBA" id="ARBA00022801"/>
    </source>
</evidence>
<feature type="compositionally biased region" description="Polar residues" evidence="6">
    <location>
        <begin position="909"/>
        <end position="918"/>
    </location>
</feature>
<sequence>MVHMKIKPVRGDEINIPLDFLLNLLSAIVKFVSMGAASLLFHHAKSLFFIMAFMFSILITNSAAAVVAKEPCRLVTKLIHHDSILSPFYHASATSSDRATRAIERSKARLAYLKATTTRYSLDDIRSGLVQNGIGTVFYVNISIGQPPVPQLVVMDTGSSIFWIHCPPCVGTCGSAHSPTPMFDPSKSSSYSPYPCPCAELGPCDFIKNQCLYTVNYGGGKIRITGNYAREDLTFVTFDEKATTISNMLFGCGHAVENFSDEQARGVLGLGAGPTSVTKQIGSRFSYCIGNISNPEDTDGQLIIGDKAIIDGNLTQLDVYKGFYYLTLQGISFGDKPLDIDPKIFQRNREGRGGVIIDSGMTLTILDELAFGPLKNEVQNFIDGLNLEHDLTELLPLCYKGLVSQDLIDFPAVTFHFAGGADLVLGAENLFLGHIPAYGSFCLAVTMVNRNNTARAASKDTSVGASGVAEENVVVERGRDPLPPVGGKKGGRGQSKSRDTIASLDGRTYVLEETMGNVKDRLGFVEQNLQTLENHVLEELESLKKAVTGQDEMRIRFMELFSNLQEQLDVVKVGVEETRQETSMCKRAIAGGAVVTHSPRVDVPKPKEFGSKRDAKELDNFIWHMERYFEGASITDEKVKVRTATLYLTDTATLWWRRKHNDIEKGLCTIDTWDVFKKEIKRQFYLENVTYEARKKLRELKHKNNDWTRLLDVAQFSYNLMRSEATNQSPFEIAIGQQPLTPLALAGDYKGRSPLAAQVARSWNEQADVAHSYLDKAARKMKKWADKRRRPKEYNLGDMVMLKLLPQQFKSFRKVHKGLIQKYEGPFPIMAKVGKVSYRLELPPSSGEAAQVGGDGTNSSTTTMVKLIKHLLHVLGLTTAIIRLTDLMQASYCYVVDTQAPTCLRDTSWRTGQQGTSRSGKKANTGYMLTLS</sequence>
<protein>
    <recommendedName>
        <fullName evidence="8">Peptidase A1 domain-containing protein</fullName>
    </recommendedName>
</protein>
<evidence type="ECO:0000256" key="3">
    <source>
        <dbReference type="ARBA" id="ARBA00022750"/>
    </source>
</evidence>
<evidence type="ECO:0000259" key="8">
    <source>
        <dbReference type="PROSITE" id="PS51767"/>
    </source>
</evidence>
<dbReference type="CDD" id="cd05476">
    <property type="entry name" value="pepsin_A_like_plant"/>
    <property type="match status" value="1"/>
</dbReference>
<dbReference type="InterPro" id="IPR056924">
    <property type="entry name" value="SH3_Tf2-1"/>
</dbReference>
<comment type="similarity">
    <text evidence="1">Belongs to the peptidase A1 family.</text>
</comment>
<reference evidence="9" key="1">
    <citation type="submission" date="2022-12" db="EMBL/GenBank/DDBJ databases">
        <title>Draft genome assemblies for two species of Escallonia (Escalloniales).</title>
        <authorList>
            <person name="Chanderbali A."/>
            <person name="Dervinis C."/>
            <person name="Anghel I."/>
            <person name="Soltis D."/>
            <person name="Soltis P."/>
            <person name="Zapata F."/>
        </authorList>
    </citation>
    <scope>NUCLEOTIDE SEQUENCE</scope>
    <source>
        <strain evidence="9">UCBG64.0493</strain>
        <tissue evidence="9">Leaf</tissue>
    </source>
</reference>
<dbReference type="GO" id="GO:0006508">
    <property type="term" value="P:proteolysis"/>
    <property type="evidence" value="ECO:0007669"/>
    <property type="project" value="UniProtKB-KW"/>
</dbReference>
<keyword evidence="3" id="KW-0064">Aspartyl protease</keyword>
<dbReference type="AlphaFoldDB" id="A0AA89AMM6"/>
<evidence type="ECO:0000313" key="9">
    <source>
        <dbReference type="EMBL" id="KAK3008205.1"/>
    </source>
</evidence>
<evidence type="ECO:0000256" key="5">
    <source>
        <dbReference type="ARBA" id="ARBA00023180"/>
    </source>
</evidence>
<dbReference type="Pfam" id="PF24626">
    <property type="entry name" value="SH3_Tf2-1"/>
    <property type="match status" value="1"/>
</dbReference>